<dbReference type="PANTHER" id="PTHR38479:SF2">
    <property type="entry name" value="WINGED HELIX DNA-BINDING DOMAIN-CONTAINING PROTEIN"/>
    <property type="match status" value="1"/>
</dbReference>
<dbReference type="PANTHER" id="PTHR38479">
    <property type="entry name" value="LMO0824 PROTEIN"/>
    <property type="match status" value="1"/>
</dbReference>
<dbReference type="AlphaFoldDB" id="A0A919PRU5"/>
<comment type="caution">
    <text evidence="1">The sequence shown here is derived from an EMBL/GenBank/DDBJ whole genome shotgun (WGS) entry which is preliminary data.</text>
</comment>
<dbReference type="InterPro" id="IPR009351">
    <property type="entry name" value="AlkZ-like"/>
</dbReference>
<keyword evidence="2" id="KW-1185">Reference proteome</keyword>
<reference evidence="1" key="1">
    <citation type="submission" date="2021-01" db="EMBL/GenBank/DDBJ databases">
        <title>Whole genome shotgun sequence of Dactylosporangium siamense NBRC 106093.</title>
        <authorList>
            <person name="Komaki H."/>
            <person name="Tamura T."/>
        </authorList>
    </citation>
    <scope>NUCLEOTIDE SEQUENCE</scope>
    <source>
        <strain evidence="1">NBRC 106093</strain>
    </source>
</reference>
<dbReference type="Pfam" id="PF06224">
    <property type="entry name" value="AlkZ-like"/>
    <property type="match status" value="1"/>
</dbReference>
<evidence type="ECO:0008006" key="3">
    <source>
        <dbReference type="Google" id="ProtNLM"/>
    </source>
</evidence>
<dbReference type="RefSeq" id="WP_203849896.1">
    <property type="nucleotide sequence ID" value="NZ_BAAAVW010000022.1"/>
</dbReference>
<proteinExistence type="predicted"/>
<evidence type="ECO:0000313" key="1">
    <source>
        <dbReference type="EMBL" id="GIG48186.1"/>
    </source>
</evidence>
<accession>A0A919PRU5</accession>
<organism evidence="1 2">
    <name type="scientific">Dactylosporangium siamense</name>
    <dbReference type="NCBI Taxonomy" id="685454"/>
    <lineage>
        <taxon>Bacteria</taxon>
        <taxon>Bacillati</taxon>
        <taxon>Actinomycetota</taxon>
        <taxon>Actinomycetes</taxon>
        <taxon>Micromonosporales</taxon>
        <taxon>Micromonosporaceae</taxon>
        <taxon>Dactylosporangium</taxon>
    </lineage>
</organism>
<gene>
    <name evidence="1" type="ORF">Dsi01nite_062270</name>
</gene>
<protein>
    <recommendedName>
        <fullName evidence="3">Winged helix DNA-binding domain-containing protein</fullName>
    </recommendedName>
</protein>
<sequence length="364" mass="37808">MPTVGRAKVLAYRTVTNQLHERVDADPGDLAILDLGVPNVPAGTARQALAARTSRFDGALSMVWSTRGARHLHRPGDLPGLVTALWPISDADAAARFGSQQVPDGGKLGIAAFRAAAEAFAAVVTGPTAKGDASRGVSDRVPEALTYDCGPCRARHVSGSLFQQAGLAGGVQLDEDAPSSVLLPVGGLSIPAGPGDPSGLIRAYLRLLGPATPADVAKYLGTTRTALKPAWPDGLAEVTVDGRAAWIPQEALAGLLAAEPVRGVRLLPSSDPFLQARDRSVLTPDKTREKEVWRILGNPGALLLDGDLAGTWRAKTAGKRLAVTVTPWAELPARGRAAIEAEAQWLAAARGLPTAEVTVGRGDT</sequence>
<dbReference type="Proteomes" id="UP000660611">
    <property type="component" value="Unassembled WGS sequence"/>
</dbReference>
<dbReference type="EMBL" id="BONQ01000096">
    <property type="protein sequence ID" value="GIG48186.1"/>
    <property type="molecule type" value="Genomic_DNA"/>
</dbReference>
<evidence type="ECO:0000313" key="2">
    <source>
        <dbReference type="Proteomes" id="UP000660611"/>
    </source>
</evidence>
<name>A0A919PRU5_9ACTN</name>